<dbReference type="PANTHER" id="PTHR47332">
    <property type="entry name" value="SET DOMAIN-CONTAINING PROTEIN 5"/>
    <property type="match status" value="1"/>
</dbReference>
<accession>A0ABR3QZD2</accession>
<dbReference type="SUPFAM" id="SSF82199">
    <property type="entry name" value="SET domain"/>
    <property type="match status" value="1"/>
</dbReference>
<evidence type="ECO:0000313" key="1">
    <source>
        <dbReference type="EMBL" id="KAL1597514.1"/>
    </source>
</evidence>
<protein>
    <submittedName>
        <fullName evidence="1">Uncharacterized protein</fullName>
    </submittedName>
</protein>
<name>A0ABR3QZD2_9PLEO</name>
<reference evidence="1 2" key="1">
    <citation type="submission" date="2024-02" db="EMBL/GenBank/DDBJ databases">
        <title>De novo assembly and annotation of 12 fungi associated with fruit tree decline syndrome in Ontario, Canada.</title>
        <authorList>
            <person name="Sulman M."/>
            <person name="Ellouze W."/>
            <person name="Ilyukhin E."/>
        </authorList>
    </citation>
    <scope>NUCLEOTIDE SEQUENCE [LARGE SCALE GENOMIC DNA]</scope>
    <source>
        <strain evidence="1 2">M97-236</strain>
    </source>
</reference>
<gene>
    <name evidence="1" type="ORF">SLS59_007211</name>
</gene>
<keyword evidence="2" id="KW-1185">Reference proteome</keyword>
<dbReference type="EMBL" id="JAKIXB020000025">
    <property type="protein sequence ID" value="KAL1597514.1"/>
    <property type="molecule type" value="Genomic_DNA"/>
</dbReference>
<dbReference type="InterPro" id="IPR053185">
    <property type="entry name" value="SET_domain_protein"/>
</dbReference>
<sequence>MGVSASLPMYAVEDVPGKGKGLIATMDIPQGTRIISEKPVITVGRPIANMEQLEDCIYQQVSSLSKDQIREFLSLSNVYRIHVMDCIIDQGGVPGLISSPQRMLGYVDEQVRLWHIPTPDELGLARAYPDAFQIAIANGDLARACTFAKRLVPLYLTTMGADSPDVLQYRKLVQDPTTHDYYGMSMKWKTKLDDIPQGLGSKEFEDWLWKR</sequence>
<comment type="caution">
    <text evidence="1">The sequence shown here is derived from an EMBL/GenBank/DDBJ whole genome shotgun (WGS) entry which is preliminary data.</text>
</comment>
<organism evidence="1 2">
    <name type="scientific">Nothophoma quercina</name>
    <dbReference type="NCBI Taxonomy" id="749835"/>
    <lineage>
        <taxon>Eukaryota</taxon>
        <taxon>Fungi</taxon>
        <taxon>Dikarya</taxon>
        <taxon>Ascomycota</taxon>
        <taxon>Pezizomycotina</taxon>
        <taxon>Dothideomycetes</taxon>
        <taxon>Pleosporomycetidae</taxon>
        <taxon>Pleosporales</taxon>
        <taxon>Pleosporineae</taxon>
        <taxon>Didymellaceae</taxon>
        <taxon>Nothophoma</taxon>
    </lineage>
</organism>
<proteinExistence type="predicted"/>
<dbReference type="InterPro" id="IPR046341">
    <property type="entry name" value="SET_dom_sf"/>
</dbReference>
<evidence type="ECO:0000313" key="2">
    <source>
        <dbReference type="Proteomes" id="UP001521222"/>
    </source>
</evidence>
<dbReference type="Proteomes" id="UP001521222">
    <property type="component" value="Unassembled WGS sequence"/>
</dbReference>
<dbReference type="PANTHER" id="PTHR47332:SF2">
    <property type="entry name" value="SET-6"/>
    <property type="match status" value="1"/>
</dbReference>